<evidence type="ECO:0000256" key="6">
    <source>
        <dbReference type="SAM" id="MobiDB-lite"/>
    </source>
</evidence>
<accession>A0AAE0NXS8</accession>
<sequence>MEFVIQPTAIPSSNYIAAMVTMNTITAANLTVIGLAFVASYSATSSMMNKSFNSNPADIGIEFVTSLAASCIFTATAAMYFAKLPILLFVMRTFGVHAWLRYTGYFLMVVTATCFFAAAMWTGVNLSRNSLSLAVDVVIFAMPLPFVAKLNLSLRKKMGVALVFLTSSFGVAASVASLYYQTSQAAETSSNITNAMLTTIIECCTFLMVSCAPALRLFWSKYVAKTALAARLGLGNSVIKGGSGSKGLSKLSREIGSGLHHSRSHHDASSKSSQTPIRTTSSHYIELDDHIPQTGVPAYTAADGEVWDKGSVYSAPQPVYTGQERRWSGPRV</sequence>
<evidence type="ECO:0000256" key="7">
    <source>
        <dbReference type="SAM" id="Phobius"/>
    </source>
</evidence>
<feature type="transmembrane region" description="Helical" evidence="7">
    <location>
        <begin position="20"/>
        <end position="43"/>
    </location>
</feature>
<dbReference type="PANTHER" id="PTHR33048">
    <property type="entry name" value="PTH11-LIKE INTEGRAL MEMBRANE PROTEIN (AFU_ORTHOLOGUE AFUA_5G11245)"/>
    <property type="match status" value="1"/>
</dbReference>
<feature type="domain" description="Rhodopsin" evidence="8">
    <location>
        <begin position="130"/>
        <end position="219"/>
    </location>
</feature>
<protein>
    <recommendedName>
        <fullName evidence="8">Rhodopsin domain-containing protein</fullName>
    </recommendedName>
</protein>
<feature type="transmembrane region" description="Helical" evidence="7">
    <location>
        <begin position="102"/>
        <end position="124"/>
    </location>
</feature>
<feature type="transmembrane region" description="Helical" evidence="7">
    <location>
        <begin position="192"/>
        <end position="215"/>
    </location>
</feature>
<feature type="transmembrane region" description="Helical" evidence="7">
    <location>
        <begin position="160"/>
        <end position="180"/>
    </location>
</feature>
<comment type="similarity">
    <text evidence="5">Belongs to the SAT4 family.</text>
</comment>
<dbReference type="InterPro" id="IPR049326">
    <property type="entry name" value="Rhodopsin_dom_fungi"/>
</dbReference>
<keyword evidence="10" id="KW-1185">Reference proteome</keyword>
<evidence type="ECO:0000256" key="1">
    <source>
        <dbReference type="ARBA" id="ARBA00004141"/>
    </source>
</evidence>
<dbReference type="Proteomes" id="UP001285441">
    <property type="component" value="Unassembled WGS sequence"/>
</dbReference>
<feature type="transmembrane region" description="Helical" evidence="7">
    <location>
        <begin position="130"/>
        <end position="148"/>
    </location>
</feature>
<dbReference type="GO" id="GO:0016020">
    <property type="term" value="C:membrane"/>
    <property type="evidence" value="ECO:0007669"/>
    <property type="project" value="UniProtKB-SubCell"/>
</dbReference>
<feature type="region of interest" description="Disordered" evidence="6">
    <location>
        <begin position="258"/>
        <end position="278"/>
    </location>
</feature>
<dbReference type="Pfam" id="PF20684">
    <property type="entry name" value="Fung_rhodopsin"/>
    <property type="match status" value="1"/>
</dbReference>
<dbReference type="EMBL" id="JAULSW010000002">
    <property type="protein sequence ID" value="KAK3389600.1"/>
    <property type="molecule type" value="Genomic_DNA"/>
</dbReference>
<evidence type="ECO:0000256" key="5">
    <source>
        <dbReference type="ARBA" id="ARBA00038359"/>
    </source>
</evidence>
<feature type="transmembrane region" description="Helical" evidence="7">
    <location>
        <begin position="63"/>
        <end position="90"/>
    </location>
</feature>
<evidence type="ECO:0000313" key="10">
    <source>
        <dbReference type="Proteomes" id="UP001285441"/>
    </source>
</evidence>
<evidence type="ECO:0000256" key="3">
    <source>
        <dbReference type="ARBA" id="ARBA00022989"/>
    </source>
</evidence>
<keyword evidence="2 7" id="KW-0812">Transmembrane</keyword>
<organism evidence="9 10">
    <name type="scientific">Podospora didyma</name>
    <dbReference type="NCBI Taxonomy" id="330526"/>
    <lineage>
        <taxon>Eukaryota</taxon>
        <taxon>Fungi</taxon>
        <taxon>Dikarya</taxon>
        <taxon>Ascomycota</taxon>
        <taxon>Pezizomycotina</taxon>
        <taxon>Sordariomycetes</taxon>
        <taxon>Sordariomycetidae</taxon>
        <taxon>Sordariales</taxon>
        <taxon>Podosporaceae</taxon>
        <taxon>Podospora</taxon>
    </lineage>
</organism>
<comment type="caution">
    <text evidence="9">The sequence shown here is derived from an EMBL/GenBank/DDBJ whole genome shotgun (WGS) entry which is preliminary data.</text>
</comment>
<dbReference type="AlphaFoldDB" id="A0AAE0NXS8"/>
<keyword evidence="3 7" id="KW-1133">Transmembrane helix</keyword>
<evidence type="ECO:0000256" key="4">
    <source>
        <dbReference type="ARBA" id="ARBA00023136"/>
    </source>
</evidence>
<dbReference type="PANTHER" id="PTHR33048:SF47">
    <property type="entry name" value="INTEGRAL MEMBRANE PROTEIN-RELATED"/>
    <property type="match status" value="1"/>
</dbReference>
<gene>
    <name evidence="9" type="ORF">B0H63DRAFT_445781</name>
</gene>
<evidence type="ECO:0000259" key="8">
    <source>
        <dbReference type="Pfam" id="PF20684"/>
    </source>
</evidence>
<reference evidence="9" key="1">
    <citation type="journal article" date="2023" name="Mol. Phylogenet. Evol.">
        <title>Genome-scale phylogeny and comparative genomics of the fungal order Sordariales.</title>
        <authorList>
            <person name="Hensen N."/>
            <person name="Bonometti L."/>
            <person name="Westerberg I."/>
            <person name="Brannstrom I.O."/>
            <person name="Guillou S."/>
            <person name="Cros-Aarteil S."/>
            <person name="Calhoun S."/>
            <person name="Haridas S."/>
            <person name="Kuo A."/>
            <person name="Mondo S."/>
            <person name="Pangilinan J."/>
            <person name="Riley R."/>
            <person name="LaButti K."/>
            <person name="Andreopoulos B."/>
            <person name="Lipzen A."/>
            <person name="Chen C."/>
            <person name="Yan M."/>
            <person name="Daum C."/>
            <person name="Ng V."/>
            <person name="Clum A."/>
            <person name="Steindorff A."/>
            <person name="Ohm R.A."/>
            <person name="Martin F."/>
            <person name="Silar P."/>
            <person name="Natvig D.O."/>
            <person name="Lalanne C."/>
            <person name="Gautier V."/>
            <person name="Ament-Velasquez S.L."/>
            <person name="Kruys A."/>
            <person name="Hutchinson M.I."/>
            <person name="Powell A.J."/>
            <person name="Barry K."/>
            <person name="Miller A.N."/>
            <person name="Grigoriev I.V."/>
            <person name="Debuchy R."/>
            <person name="Gladieux P."/>
            <person name="Hiltunen Thoren M."/>
            <person name="Johannesson H."/>
        </authorList>
    </citation>
    <scope>NUCLEOTIDE SEQUENCE</scope>
    <source>
        <strain evidence="9">CBS 232.78</strain>
    </source>
</reference>
<evidence type="ECO:0000256" key="2">
    <source>
        <dbReference type="ARBA" id="ARBA00022692"/>
    </source>
</evidence>
<proteinExistence type="inferred from homology"/>
<reference evidence="9" key="2">
    <citation type="submission" date="2023-06" db="EMBL/GenBank/DDBJ databases">
        <authorList>
            <consortium name="Lawrence Berkeley National Laboratory"/>
            <person name="Haridas S."/>
            <person name="Hensen N."/>
            <person name="Bonometti L."/>
            <person name="Westerberg I."/>
            <person name="Brannstrom I.O."/>
            <person name="Guillou S."/>
            <person name="Cros-Aarteil S."/>
            <person name="Calhoun S."/>
            <person name="Kuo A."/>
            <person name="Mondo S."/>
            <person name="Pangilinan J."/>
            <person name="Riley R."/>
            <person name="LaButti K."/>
            <person name="Andreopoulos B."/>
            <person name="Lipzen A."/>
            <person name="Chen C."/>
            <person name="Yanf M."/>
            <person name="Daum C."/>
            <person name="Ng V."/>
            <person name="Clum A."/>
            <person name="Steindorff A."/>
            <person name="Ohm R."/>
            <person name="Martin F."/>
            <person name="Silar P."/>
            <person name="Natvig D."/>
            <person name="Lalanne C."/>
            <person name="Gautier V."/>
            <person name="Ament-velasquez S.L."/>
            <person name="Kruys A."/>
            <person name="Hutchinson M.I."/>
            <person name="Powell A.J."/>
            <person name="Barry K."/>
            <person name="Miller A.N."/>
            <person name="Grigoriev I.V."/>
            <person name="Debuchy R."/>
            <person name="Gladieux P."/>
            <person name="Thoren M.H."/>
            <person name="Johannesson H."/>
        </authorList>
    </citation>
    <scope>NUCLEOTIDE SEQUENCE</scope>
    <source>
        <strain evidence="9">CBS 232.78</strain>
    </source>
</reference>
<dbReference type="InterPro" id="IPR052337">
    <property type="entry name" value="SAT4-like"/>
</dbReference>
<comment type="subcellular location">
    <subcellularLocation>
        <location evidence="1">Membrane</location>
        <topology evidence="1">Multi-pass membrane protein</topology>
    </subcellularLocation>
</comment>
<keyword evidence="4 7" id="KW-0472">Membrane</keyword>
<evidence type="ECO:0000313" key="9">
    <source>
        <dbReference type="EMBL" id="KAK3389600.1"/>
    </source>
</evidence>
<name>A0AAE0NXS8_9PEZI</name>